<proteinExistence type="predicted"/>
<dbReference type="RefSeq" id="WP_219534215.1">
    <property type="nucleotide sequence ID" value="NZ_JAHKRM010000021.1"/>
</dbReference>
<dbReference type="Proteomes" id="UP001597097">
    <property type="component" value="Unassembled WGS sequence"/>
</dbReference>
<evidence type="ECO:0000259" key="1">
    <source>
        <dbReference type="Pfam" id="PF04149"/>
    </source>
</evidence>
<dbReference type="InterPro" id="IPR007278">
    <property type="entry name" value="DUF397"/>
</dbReference>
<dbReference type="EMBL" id="JBHUCM010000017">
    <property type="protein sequence ID" value="MFD1539715.1"/>
    <property type="molecule type" value="Genomic_DNA"/>
</dbReference>
<evidence type="ECO:0000313" key="3">
    <source>
        <dbReference type="Proteomes" id="UP001597097"/>
    </source>
</evidence>
<name>A0ABW4GB62_9ACTN</name>
<accession>A0ABW4GB62</accession>
<reference evidence="3" key="1">
    <citation type="journal article" date="2019" name="Int. J. Syst. Evol. Microbiol.">
        <title>The Global Catalogue of Microorganisms (GCM) 10K type strain sequencing project: providing services to taxonomists for standard genome sequencing and annotation.</title>
        <authorList>
            <consortium name="The Broad Institute Genomics Platform"/>
            <consortium name="The Broad Institute Genome Sequencing Center for Infectious Disease"/>
            <person name="Wu L."/>
            <person name="Ma J."/>
        </authorList>
    </citation>
    <scope>NUCLEOTIDE SEQUENCE [LARGE SCALE GENOMIC DNA]</scope>
    <source>
        <strain evidence="3">CGMCC 1.15399</strain>
    </source>
</reference>
<gene>
    <name evidence="2" type="ORF">ACFSJ0_21860</name>
</gene>
<sequence>MSDTPSIDNDGAVLVWRKSRFSNASGDCVEVATLPGGGAAVRDSKDPQGLHLRFSASEWVAFVDGAKAGEFDLPSA</sequence>
<dbReference type="Pfam" id="PF04149">
    <property type="entry name" value="DUF397"/>
    <property type="match status" value="1"/>
</dbReference>
<comment type="caution">
    <text evidence="2">The sequence shown here is derived from an EMBL/GenBank/DDBJ whole genome shotgun (WGS) entry which is preliminary data.</text>
</comment>
<protein>
    <submittedName>
        <fullName evidence="2">DUF397 domain-containing protein</fullName>
    </submittedName>
</protein>
<organism evidence="2 3">
    <name type="scientific">Nonomuraea guangzhouensis</name>
    <dbReference type="NCBI Taxonomy" id="1291555"/>
    <lineage>
        <taxon>Bacteria</taxon>
        <taxon>Bacillati</taxon>
        <taxon>Actinomycetota</taxon>
        <taxon>Actinomycetes</taxon>
        <taxon>Streptosporangiales</taxon>
        <taxon>Streptosporangiaceae</taxon>
        <taxon>Nonomuraea</taxon>
    </lineage>
</organism>
<feature type="domain" description="DUF397" evidence="1">
    <location>
        <begin position="14"/>
        <end position="67"/>
    </location>
</feature>
<keyword evidence="3" id="KW-1185">Reference proteome</keyword>
<evidence type="ECO:0000313" key="2">
    <source>
        <dbReference type="EMBL" id="MFD1539715.1"/>
    </source>
</evidence>